<comment type="subcellular location">
    <subcellularLocation>
        <location evidence="1 6">Membrane</location>
        <topology evidence="1 6">Multi-pass membrane protein</topology>
    </subcellularLocation>
</comment>
<evidence type="ECO:0000313" key="8">
    <source>
        <dbReference type="EMBL" id="GKV52885.1"/>
    </source>
</evidence>
<feature type="transmembrane region" description="Helical" evidence="6">
    <location>
        <begin position="122"/>
        <end position="144"/>
    </location>
</feature>
<evidence type="ECO:0000256" key="5">
    <source>
        <dbReference type="ARBA" id="ARBA00023136"/>
    </source>
</evidence>
<feature type="transmembrane region" description="Helical" evidence="6">
    <location>
        <begin position="12"/>
        <end position="31"/>
    </location>
</feature>
<protein>
    <recommendedName>
        <fullName evidence="6">WAT1-related protein</fullName>
    </recommendedName>
</protein>
<dbReference type="Proteomes" id="UP001054252">
    <property type="component" value="Unassembled WGS sequence"/>
</dbReference>
<feature type="transmembrane region" description="Helical" evidence="6">
    <location>
        <begin position="56"/>
        <end position="76"/>
    </location>
</feature>
<feature type="transmembrane region" description="Helical" evidence="6">
    <location>
        <begin position="88"/>
        <end position="110"/>
    </location>
</feature>
<organism evidence="8 9">
    <name type="scientific">Rubroshorea leprosula</name>
    <dbReference type="NCBI Taxonomy" id="152421"/>
    <lineage>
        <taxon>Eukaryota</taxon>
        <taxon>Viridiplantae</taxon>
        <taxon>Streptophyta</taxon>
        <taxon>Embryophyta</taxon>
        <taxon>Tracheophyta</taxon>
        <taxon>Spermatophyta</taxon>
        <taxon>Magnoliopsida</taxon>
        <taxon>eudicotyledons</taxon>
        <taxon>Gunneridae</taxon>
        <taxon>Pentapetalae</taxon>
        <taxon>rosids</taxon>
        <taxon>malvids</taxon>
        <taxon>Malvales</taxon>
        <taxon>Dipterocarpaceae</taxon>
        <taxon>Rubroshorea</taxon>
    </lineage>
</organism>
<keyword evidence="3 6" id="KW-0812">Transmembrane</keyword>
<dbReference type="InterPro" id="IPR030184">
    <property type="entry name" value="WAT1-related"/>
</dbReference>
<dbReference type="PANTHER" id="PTHR31218">
    <property type="entry name" value="WAT1-RELATED PROTEIN"/>
    <property type="match status" value="1"/>
</dbReference>
<accession>A0AAV5MST7</accession>
<dbReference type="AlphaFoldDB" id="A0AAV5MST7"/>
<keyword evidence="5 6" id="KW-0472">Membrane</keyword>
<dbReference type="GO" id="GO:0016020">
    <property type="term" value="C:membrane"/>
    <property type="evidence" value="ECO:0007669"/>
    <property type="project" value="UniProtKB-SubCell"/>
</dbReference>
<evidence type="ECO:0000256" key="3">
    <source>
        <dbReference type="ARBA" id="ARBA00022692"/>
    </source>
</evidence>
<feature type="transmembrane region" description="Helical" evidence="6">
    <location>
        <begin position="178"/>
        <end position="197"/>
    </location>
</feature>
<comment type="similarity">
    <text evidence="2 6">Belongs to the drug/metabolite transporter (DMT) superfamily. Plant drug/metabolite exporter (P-DME) (TC 2.A.7.4) family.</text>
</comment>
<evidence type="ECO:0000259" key="7">
    <source>
        <dbReference type="Pfam" id="PF00892"/>
    </source>
</evidence>
<comment type="caution">
    <text evidence="8">The sequence shown here is derived from an EMBL/GenBank/DDBJ whole genome shotgun (WGS) entry which is preliminary data.</text>
</comment>
<keyword evidence="4 6" id="KW-1133">Transmembrane helix</keyword>
<feature type="transmembrane region" description="Helical" evidence="6">
    <location>
        <begin position="151"/>
        <end position="172"/>
    </location>
</feature>
<name>A0AAV5MST7_9ROSI</name>
<dbReference type="InterPro" id="IPR000620">
    <property type="entry name" value="EamA_dom"/>
</dbReference>
<sequence length="222" mass="24043">MERLVFRSSSTQAKVIGTMVSISGALVVLFYKGPTIFSFASSVSVKWPLGSSQSNWLIGGLLLFAENFLFSIGYIVQAQVMKIYPAEFNVVFLCNLFGTIVSVPVCLIAEPNLSSWILRPRIAVAAVIYSEFISSIISVVMTWCLHLKGPVYVAIFKPLAIAIAAIMSALFLGDALHLGSVIGAVVISLGFYAVIWGKAIEDVILVNDDQSPLLQSCKVENM</sequence>
<evidence type="ECO:0000313" key="9">
    <source>
        <dbReference type="Proteomes" id="UP001054252"/>
    </source>
</evidence>
<proteinExistence type="inferred from homology"/>
<feature type="domain" description="EamA" evidence="7">
    <location>
        <begin position="58"/>
        <end position="195"/>
    </location>
</feature>
<dbReference type="SUPFAM" id="SSF103481">
    <property type="entry name" value="Multidrug resistance efflux transporter EmrE"/>
    <property type="match status" value="1"/>
</dbReference>
<dbReference type="EMBL" id="BPVZ01000904">
    <property type="protein sequence ID" value="GKV52885.1"/>
    <property type="molecule type" value="Genomic_DNA"/>
</dbReference>
<evidence type="ECO:0000256" key="6">
    <source>
        <dbReference type="RuleBase" id="RU363077"/>
    </source>
</evidence>
<reference evidence="8 9" key="1">
    <citation type="journal article" date="2021" name="Commun. Biol.">
        <title>The genome of Shorea leprosula (Dipterocarpaceae) highlights the ecological relevance of drought in aseasonal tropical rainforests.</title>
        <authorList>
            <person name="Ng K.K.S."/>
            <person name="Kobayashi M.J."/>
            <person name="Fawcett J.A."/>
            <person name="Hatakeyama M."/>
            <person name="Paape T."/>
            <person name="Ng C.H."/>
            <person name="Ang C.C."/>
            <person name="Tnah L.H."/>
            <person name="Lee C.T."/>
            <person name="Nishiyama T."/>
            <person name="Sese J."/>
            <person name="O'Brien M.J."/>
            <person name="Copetti D."/>
            <person name="Mohd Noor M.I."/>
            <person name="Ong R.C."/>
            <person name="Putra M."/>
            <person name="Sireger I.Z."/>
            <person name="Indrioko S."/>
            <person name="Kosugi Y."/>
            <person name="Izuno A."/>
            <person name="Isagi Y."/>
            <person name="Lee S.L."/>
            <person name="Shimizu K.K."/>
        </authorList>
    </citation>
    <scope>NUCLEOTIDE SEQUENCE [LARGE SCALE GENOMIC DNA]</scope>
    <source>
        <strain evidence="8">214</strain>
    </source>
</reference>
<dbReference type="GO" id="GO:0022857">
    <property type="term" value="F:transmembrane transporter activity"/>
    <property type="evidence" value="ECO:0007669"/>
    <property type="project" value="InterPro"/>
</dbReference>
<evidence type="ECO:0000256" key="4">
    <source>
        <dbReference type="ARBA" id="ARBA00022989"/>
    </source>
</evidence>
<evidence type="ECO:0000256" key="2">
    <source>
        <dbReference type="ARBA" id="ARBA00007635"/>
    </source>
</evidence>
<dbReference type="InterPro" id="IPR037185">
    <property type="entry name" value="EmrE-like"/>
</dbReference>
<dbReference type="Pfam" id="PF00892">
    <property type="entry name" value="EamA"/>
    <property type="match status" value="1"/>
</dbReference>
<keyword evidence="9" id="KW-1185">Reference proteome</keyword>
<gene>
    <name evidence="8" type="ORF">SLEP1_g59441</name>
</gene>
<evidence type="ECO:0000256" key="1">
    <source>
        <dbReference type="ARBA" id="ARBA00004141"/>
    </source>
</evidence>